<dbReference type="VEuPathDB" id="FungiDB:BON22_4555"/>
<proteinExistence type="predicted"/>
<dbReference type="Gene3D" id="2.30.180.10">
    <property type="entry name" value="FAS1 domain"/>
    <property type="match status" value="1"/>
</dbReference>
<dbReference type="AlphaFoldDB" id="A0A1V2L344"/>
<evidence type="ECO:0000259" key="4">
    <source>
        <dbReference type="PROSITE" id="PS50213"/>
    </source>
</evidence>
<feature type="region of interest" description="Disordered" evidence="2">
    <location>
        <begin position="33"/>
        <end position="53"/>
    </location>
</feature>
<accession>A0A1V2L344</accession>
<dbReference type="InterPro" id="IPR036378">
    <property type="entry name" value="FAS1_dom_sf"/>
</dbReference>
<dbReference type="InterPro" id="IPR000782">
    <property type="entry name" value="FAS1_domain"/>
</dbReference>
<keyword evidence="6" id="KW-1185">Reference proteome</keyword>
<keyword evidence="1 3" id="KW-0732">Signal</keyword>
<dbReference type="Pfam" id="PF02469">
    <property type="entry name" value="Fasciclin"/>
    <property type="match status" value="1"/>
</dbReference>
<feature type="signal peptide" evidence="3">
    <location>
        <begin position="1"/>
        <end position="18"/>
    </location>
</feature>
<dbReference type="STRING" id="36022.A0A1V2L344"/>
<gene>
    <name evidence="5" type="ORF">BON22_4555</name>
</gene>
<feature type="domain" description="FAS1" evidence="4">
    <location>
        <begin position="69"/>
        <end position="224"/>
    </location>
</feature>
<comment type="caution">
    <text evidence="5">The sequence shown here is derived from an EMBL/GenBank/DDBJ whole genome shotgun (WGS) entry which is preliminary data.</text>
</comment>
<dbReference type="Proteomes" id="UP000189513">
    <property type="component" value="Unassembled WGS sequence"/>
</dbReference>
<dbReference type="InterPro" id="IPR040200">
    <property type="entry name" value="Mug57-like"/>
</dbReference>
<protein>
    <recommendedName>
        <fullName evidence="4">FAS1 domain-containing protein</fullName>
    </recommendedName>
</protein>
<dbReference type="PROSITE" id="PS50213">
    <property type="entry name" value="FAS1"/>
    <property type="match status" value="1"/>
</dbReference>
<reference evidence="6" key="1">
    <citation type="journal article" date="2017" name="Genome Announc.">
        <title>Genome sequences of Cyberlindnera fabianii 65, Pichia kudriavzevii 129, and Saccharomyces cerevisiae 131 isolated from fermented masau fruits in Zimbabwe.</title>
        <authorList>
            <person name="van Rijswijck I.M.H."/>
            <person name="Derks M.F.L."/>
            <person name="Abee T."/>
            <person name="de Ridder D."/>
            <person name="Smid E.J."/>
        </authorList>
    </citation>
    <scope>NUCLEOTIDE SEQUENCE [LARGE SCALE GENOMIC DNA]</scope>
    <source>
        <strain evidence="6">65</strain>
    </source>
</reference>
<dbReference type="OMA" id="KPWQFPT"/>
<evidence type="ECO:0000256" key="3">
    <source>
        <dbReference type="SAM" id="SignalP"/>
    </source>
</evidence>
<dbReference type="PANTHER" id="PTHR28156">
    <property type="entry name" value="FAS1 DOMAIN-CONTAINING PROTEIN YDR262W"/>
    <property type="match status" value="1"/>
</dbReference>
<evidence type="ECO:0000313" key="5">
    <source>
        <dbReference type="EMBL" id="ONH65676.1"/>
    </source>
</evidence>
<feature type="chain" id="PRO_5012279306" description="FAS1 domain-containing protein" evidence="3">
    <location>
        <begin position="19"/>
        <end position="230"/>
    </location>
</feature>
<evidence type="ECO:0000313" key="6">
    <source>
        <dbReference type="Proteomes" id="UP000189513"/>
    </source>
</evidence>
<name>A0A1V2L344_CYBFA</name>
<dbReference type="SUPFAM" id="SSF82153">
    <property type="entry name" value="FAS1 domain"/>
    <property type="match status" value="1"/>
</dbReference>
<dbReference type="PANTHER" id="PTHR28156:SF1">
    <property type="entry name" value="FAS1 DOMAIN-CONTAINING PROTEIN YDR262W"/>
    <property type="match status" value="1"/>
</dbReference>
<organism evidence="5 6">
    <name type="scientific">Cyberlindnera fabianii</name>
    <name type="common">Yeast</name>
    <name type="synonym">Hansenula fabianii</name>
    <dbReference type="NCBI Taxonomy" id="36022"/>
    <lineage>
        <taxon>Eukaryota</taxon>
        <taxon>Fungi</taxon>
        <taxon>Dikarya</taxon>
        <taxon>Ascomycota</taxon>
        <taxon>Saccharomycotina</taxon>
        <taxon>Saccharomycetes</taxon>
        <taxon>Phaffomycetales</taxon>
        <taxon>Phaffomycetaceae</taxon>
        <taxon>Cyberlindnera</taxon>
    </lineage>
</organism>
<evidence type="ECO:0000256" key="2">
    <source>
        <dbReference type="SAM" id="MobiDB-lite"/>
    </source>
</evidence>
<evidence type="ECO:0000256" key="1">
    <source>
        <dbReference type="ARBA" id="ARBA00022729"/>
    </source>
</evidence>
<sequence>MKLTVATLITILASTTAAKNVFDLSGLKAELSSGKKKRDLPGDQAPLFQEPPSNIPIYIPEGEEPQRGPTLLTSGINTNRAISVFAGYVRDDVAVSQLCNDRKKQTVVFAPSDAGIETLNLKPWQFPTPVDDSKSEEEIAATIASNADDFVKSHMIDGTVPFEALDSDNQKGALLETLNGKRIKLVNDDGDYYVNAVDGSNEWLKVESVTNVDNGAILVIDKPLVVAALV</sequence>
<dbReference type="EMBL" id="MPUK01000010">
    <property type="protein sequence ID" value="ONH65676.1"/>
    <property type="molecule type" value="Genomic_DNA"/>
</dbReference>